<feature type="region of interest" description="Disordered" evidence="4">
    <location>
        <begin position="331"/>
        <end position="379"/>
    </location>
</feature>
<organism evidence="6">
    <name type="scientific">Guillardia theta (strain CCMP2712)</name>
    <name type="common">Cryptophyte</name>
    <dbReference type="NCBI Taxonomy" id="905079"/>
    <lineage>
        <taxon>Eukaryota</taxon>
        <taxon>Cryptophyceae</taxon>
        <taxon>Pyrenomonadales</taxon>
        <taxon>Geminigeraceae</taxon>
        <taxon>Guillardia</taxon>
    </lineage>
</organism>
<name>L1JAR6_GUITC</name>
<dbReference type="eggNOG" id="KOG4205">
    <property type="taxonomic scope" value="Eukaryota"/>
</dbReference>
<dbReference type="SUPFAM" id="SSF54928">
    <property type="entry name" value="RNA-binding domain, RBD"/>
    <property type="match status" value="2"/>
</dbReference>
<dbReference type="PANTHER" id="PTHR48032:SF6">
    <property type="entry name" value="RNA-BINDING (RRM_RBD_RNP MOTIFS) FAMILY PROTEIN"/>
    <property type="match status" value="1"/>
</dbReference>
<dbReference type="PROSITE" id="PS50102">
    <property type="entry name" value="RRM"/>
    <property type="match status" value="2"/>
</dbReference>
<dbReference type="Proteomes" id="UP000011087">
    <property type="component" value="Unassembled WGS sequence"/>
</dbReference>
<protein>
    <recommendedName>
        <fullName evidence="5">RRM domain-containing protein</fullName>
    </recommendedName>
</protein>
<feature type="region of interest" description="Disordered" evidence="4">
    <location>
        <begin position="283"/>
        <end position="313"/>
    </location>
</feature>
<dbReference type="InterPro" id="IPR000504">
    <property type="entry name" value="RRM_dom"/>
</dbReference>
<evidence type="ECO:0000256" key="1">
    <source>
        <dbReference type="ARBA" id="ARBA00022737"/>
    </source>
</evidence>
<evidence type="ECO:0000256" key="3">
    <source>
        <dbReference type="PROSITE-ProRule" id="PRU00176"/>
    </source>
</evidence>
<keyword evidence="8" id="KW-1185">Reference proteome</keyword>
<evidence type="ECO:0000313" key="8">
    <source>
        <dbReference type="Proteomes" id="UP000011087"/>
    </source>
</evidence>
<dbReference type="GO" id="GO:0006417">
    <property type="term" value="P:regulation of translation"/>
    <property type="evidence" value="ECO:0007669"/>
    <property type="project" value="TreeGrafter"/>
</dbReference>
<reference evidence="7" key="3">
    <citation type="submission" date="2016-03" db="UniProtKB">
        <authorList>
            <consortium name="EnsemblProtists"/>
        </authorList>
    </citation>
    <scope>IDENTIFICATION</scope>
</reference>
<dbReference type="KEGG" id="gtt:GUITHDRAFT_108828"/>
<dbReference type="InterPro" id="IPR012677">
    <property type="entry name" value="Nucleotide-bd_a/b_plait_sf"/>
</dbReference>
<evidence type="ECO:0000313" key="7">
    <source>
        <dbReference type="EnsemblProtists" id="EKX45185"/>
    </source>
</evidence>
<dbReference type="GeneID" id="17301888"/>
<dbReference type="HOGENOM" id="CLU_627704_0_0_1"/>
<dbReference type="GO" id="GO:0003729">
    <property type="term" value="F:mRNA binding"/>
    <property type="evidence" value="ECO:0007669"/>
    <property type="project" value="TreeGrafter"/>
</dbReference>
<dbReference type="Gene3D" id="3.30.70.330">
    <property type="match status" value="2"/>
</dbReference>
<feature type="domain" description="RRM" evidence="5">
    <location>
        <begin position="40"/>
        <end position="117"/>
    </location>
</feature>
<reference evidence="8" key="2">
    <citation type="submission" date="2012-11" db="EMBL/GenBank/DDBJ databases">
        <authorList>
            <person name="Kuo A."/>
            <person name="Curtis B.A."/>
            <person name="Tanifuji G."/>
            <person name="Burki F."/>
            <person name="Gruber A."/>
            <person name="Irimia M."/>
            <person name="Maruyama S."/>
            <person name="Arias M.C."/>
            <person name="Ball S.G."/>
            <person name="Gile G.H."/>
            <person name="Hirakawa Y."/>
            <person name="Hopkins J.F."/>
            <person name="Rensing S.A."/>
            <person name="Schmutz J."/>
            <person name="Symeonidi A."/>
            <person name="Elias M."/>
            <person name="Eveleigh R.J."/>
            <person name="Herman E.K."/>
            <person name="Klute M.J."/>
            <person name="Nakayama T."/>
            <person name="Obornik M."/>
            <person name="Reyes-Prieto A."/>
            <person name="Armbrust E.V."/>
            <person name="Aves S.J."/>
            <person name="Beiko R.G."/>
            <person name="Coutinho P."/>
            <person name="Dacks J.B."/>
            <person name="Durnford D.G."/>
            <person name="Fast N.M."/>
            <person name="Green B.R."/>
            <person name="Grisdale C."/>
            <person name="Hempe F."/>
            <person name="Henrissat B."/>
            <person name="Hoppner M.P."/>
            <person name="Ishida K.-I."/>
            <person name="Kim E."/>
            <person name="Koreny L."/>
            <person name="Kroth P.G."/>
            <person name="Liu Y."/>
            <person name="Malik S.-B."/>
            <person name="Maier U.G."/>
            <person name="McRose D."/>
            <person name="Mock T."/>
            <person name="Neilson J.A."/>
            <person name="Onodera N.T."/>
            <person name="Poole A.M."/>
            <person name="Pritham E.J."/>
            <person name="Richards T.A."/>
            <person name="Rocap G."/>
            <person name="Roy S.W."/>
            <person name="Sarai C."/>
            <person name="Schaack S."/>
            <person name="Shirato S."/>
            <person name="Slamovits C.H."/>
            <person name="Spencer D.F."/>
            <person name="Suzuki S."/>
            <person name="Worden A.Z."/>
            <person name="Zauner S."/>
            <person name="Barry K."/>
            <person name="Bell C."/>
            <person name="Bharti A.K."/>
            <person name="Crow J.A."/>
            <person name="Grimwood J."/>
            <person name="Kramer R."/>
            <person name="Lindquist E."/>
            <person name="Lucas S."/>
            <person name="Salamov A."/>
            <person name="McFadden G.I."/>
            <person name="Lane C.E."/>
            <person name="Keeling P.J."/>
            <person name="Gray M.W."/>
            <person name="Grigoriev I.V."/>
            <person name="Archibald J.M."/>
        </authorList>
    </citation>
    <scope>NUCLEOTIDE SEQUENCE</scope>
    <source>
        <strain evidence="8">CCMP2712</strain>
    </source>
</reference>
<feature type="compositionally biased region" description="Polar residues" evidence="4">
    <location>
        <begin position="303"/>
        <end position="313"/>
    </location>
</feature>
<evidence type="ECO:0000256" key="2">
    <source>
        <dbReference type="ARBA" id="ARBA00022884"/>
    </source>
</evidence>
<proteinExistence type="predicted"/>
<dbReference type="PaxDb" id="55529-EKX45185"/>
<reference evidence="6 8" key="1">
    <citation type="journal article" date="2012" name="Nature">
        <title>Algal genomes reveal evolutionary mosaicism and the fate of nucleomorphs.</title>
        <authorList>
            <consortium name="DOE Joint Genome Institute"/>
            <person name="Curtis B.A."/>
            <person name="Tanifuji G."/>
            <person name="Burki F."/>
            <person name="Gruber A."/>
            <person name="Irimia M."/>
            <person name="Maruyama S."/>
            <person name="Arias M.C."/>
            <person name="Ball S.G."/>
            <person name="Gile G.H."/>
            <person name="Hirakawa Y."/>
            <person name="Hopkins J.F."/>
            <person name="Kuo A."/>
            <person name="Rensing S.A."/>
            <person name="Schmutz J."/>
            <person name="Symeonidi A."/>
            <person name="Elias M."/>
            <person name="Eveleigh R.J."/>
            <person name="Herman E.K."/>
            <person name="Klute M.J."/>
            <person name="Nakayama T."/>
            <person name="Obornik M."/>
            <person name="Reyes-Prieto A."/>
            <person name="Armbrust E.V."/>
            <person name="Aves S.J."/>
            <person name="Beiko R.G."/>
            <person name="Coutinho P."/>
            <person name="Dacks J.B."/>
            <person name="Durnford D.G."/>
            <person name="Fast N.M."/>
            <person name="Green B.R."/>
            <person name="Grisdale C.J."/>
            <person name="Hempel F."/>
            <person name="Henrissat B."/>
            <person name="Hoppner M.P."/>
            <person name="Ishida K."/>
            <person name="Kim E."/>
            <person name="Koreny L."/>
            <person name="Kroth P.G."/>
            <person name="Liu Y."/>
            <person name="Malik S.B."/>
            <person name="Maier U.G."/>
            <person name="McRose D."/>
            <person name="Mock T."/>
            <person name="Neilson J.A."/>
            <person name="Onodera N.T."/>
            <person name="Poole A.M."/>
            <person name="Pritham E.J."/>
            <person name="Richards T.A."/>
            <person name="Rocap G."/>
            <person name="Roy S.W."/>
            <person name="Sarai C."/>
            <person name="Schaack S."/>
            <person name="Shirato S."/>
            <person name="Slamovits C.H."/>
            <person name="Spencer D.F."/>
            <person name="Suzuki S."/>
            <person name="Worden A.Z."/>
            <person name="Zauner S."/>
            <person name="Barry K."/>
            <person name="Bell C."/>
            <person name="Bharti A.K."/>
            <person name="Crow J.A."/>
            <person name="Grimwood J."/>
            <person name="Kramer R."/>
            <person name="Lindquist E."/>
            <person name="Lucas S."/>
            <person name="Salamov A."/>
            <person name="McFadden G.I."/>
            <person name="Lane C.E."/>
            <person name="Keeling P.J."/>
            <person name="Gray M.W."/>
            <person name="Grigoriev I.V."/>
            <person name="Archibald J.M."/>
        </authorList>
    </citation>
    <scope>NUCLEOTIDE SEQUENCE</scope>
    <source>
        <strain evidence="6 8">CCMP2712</strain>
    </source>
</reference>
<keyword evidence="2 3" id="KW-0694">RNA-binding</keyword>
<dbReference type="PANTHER" id="PTHR48032">
    <property type="entry name" value="RNA-BINDING PROTEIN MUSASHI HOMOLOG RBP6"/>
    <property type="match status" value="1"/>
</dbReference>
<evidence type="ECO:0000259" key="5">
    <source>
        <dbReference type="PROSITE" id="PS50102"/>
    </source>
</evidence>
<sequence length="437" mass="48502">MAEIWSPPQMDDNLSDDQFAGGIDLDACLSEDNDDQYNNAKIFVGGLNPSTTDEQLYSYFSRFGEVVSSKVMFSRDTGNSRRFGFAVFQSPYVAQKVCEMQTHELCGYKVETRLAVPSNRMKKATTSSETCRESSRLARQVFVGGLPTDVTPPIFREWAEQTFPGRVVNAVLVVDRLTHTKSRGFGFVTFDARDMVESAASVRMLPFADRFVEVKKAENMALKQKGSTKFDLPKSPVVRISPSGNRIETPNGRPKTLGAIQNSDGQEVDSKLNSMFQEMGLGDPQLKSKWTKPATKPGKKEQTLSGMMESQSPVPLPQDNVMEQTMEPKIPMDQQSTKPNPIGSWNMNQRSPLQHLSNDNQLHLSPTATGQPNVSNLWSMQPTHHHHQLASDNDLIFDVVKMALQGSEEDSSLASTWSSSSQGNIWGAFDQTVLHGI</sequence>
<dbReference type="EMBL" id="JH993000">
    <property type="protein sequence ID" value="EKX45185.1"/>
    <property type="molecule type" value="Genomic_DNA"/>
</dbReference>
<evidence type="ECO:0000313" key="6">
    <source>
        <dbReference type="EMBL" id="EKX45185.1"/>
    </source>
</evidence>
<dbReference type="STRING" id="905079.L1JAR6"/>
<evidence type="ECO:0000256" key="4">
    <source>
        <dbReference type="SAM" id="MobiDB-lite"/>
    </source>
</evidence>
<dbReference type="OrthoDB" id="1875751at2759"/>
<dbReference type="InterPro" id="IPR035979">
    <property type="entry name" value="RBD_domain_sf"/>
</dbReference>
<dbReference type="SMART" id="SM00360">
    <property type="entry name" value="RRM"/>
    <property type="match status" value="2"/>
</dbReference>
<gene>
    <name evidence="6" type="ORF">GUITHDRAFT_108828</name>
</gene>
<feature type="compositionally biased region" description="Polar residues" evidence="4">
    <location>
        <begin position="333"/>
        <end position="379"/>
    </location>
</feature>
<dbReference type="AlphaFoldDB" id="L1JAR6"/>
<keyword evidence="1" id="KW-0677">Repeat</keyword>
<feature type="region of interest" description="Disordered" evidence="4">
    <location>
        <begin position="242"/>
        <end position="261"/>
    </location>
</feature>
<dbReference type="RefSeq" id="XP_005832165.1">
    <property type="nucleotide sequence ID" value="XM_005832108.1"/>
</dbReference>
<feature type="domain" description="RRM" evidence="5">
    <location>
        <begin position="139"/>
        <end position="219"/>
    </location>
</feature>
<dbReference type="EnsemblProtists" id="EKX45185">
    <property type="protein sequence ID" value="EKX45185"/>
    <property type="gene ID" value="GUITHDRAFT_108828"/>
</dbReference>
<dbReference type="Pfam" id="PF00076">
    <property type="entry name" value="RRM_1"/>
    <property type="match status" value="2"/>
</dbReference>
<accession>L1JAR6</accession>